<evidence type="ECO:0000313" key="3">
    <source>
        <dbReference type="Proteomes" id="UP000008315"/>
    </source>
</evidence>
<reference evidence="3" key="1">
    <citation type="journal article" date="2012" name="J. Bacteriol.">
        <title>Genome sequence of the haloalkaliphilic methanotrophic bacterium Methylomicrobium alcaliphilum 20Z.</title>
        <authorList>
            <person name="Vuilleumier S."/>
            <person name="Khmelenina V.N."/>
            <person name="Bringel F."/>
            <person name="Reshetnikov A.S."/>
            <person name="Lajus A."/>
            <person name="Mangenot S."/>
            <person name="Rouy Z."/>
            <person name="Op den Camp H.J."/>
            <person name="Jetten M.S."/>
            <person name="Dispirito A.A."/>
            <person name="Dunfield P."/>
            <person name="Klotz M.G."/>
            <person name="Semrau J.D."/>
            <person name="Stein L.Y."/>
            <person name="Barbe V."/>
            <person name="Medigue C."/>
            <person name="Trotsenko Y.A."/>
            <person name="Kalyuzhnaya M.G."/>
        </authorList>
    </citation>
    <scope>NUCLEOTIDE SEQUENCE [LARGE SCALE GENOMIC DNA]</scope>
    <source>
        <strain evidence="3">DSM 19304 / NCIMB 14124 / VKM B-2133 / 20Z</strain>
    </source>
</reference>
<dbReference type="PATRIC" id="fig|271065.3.peg.4176"/>
<dbReference type="HOGENOM" id="CLU_1319687_0_0_6"/>
<dbReference type="STRING" id="1091494.MEALZ_4040"/>
<dbReference type="EMBL" id="FO082060">
    <property type="protein sequence ID" value="CCE25696.1"/>
    <property type="molecule type" value="Genomic_DNA"/>
</dbReference>
<keyword evidence="1" id="KW-0175">Coiled coil</keyword>
<evidence type="ECO:0000256" key="1">
    <source>
        <dbReference type="SAM" id="Coils"/>
    </source>
</evidence>
<accession>G4T1E7</accession>
<proteinExistence type="predicted"/>
<keyword evidence="3" id="KW-1185">Reference proteome</keyword>
<dbReference type="RefSeq" id="WP_014150443.1">
    <property type="nucleotide sequence ID" value="NC_016112.1"/>
</dbReference>
<name>G4T1E7_META2</name>
<dbReference type="Proteomes" id="UP000008315">
    <property type="component" value="Chromosome"/>
</dbReference>
<dbReference type="AlphaFoldDB" id="G4T1E7"/>
<organism evidence="2 3">
    <name type="scientific">Methylotuvimicrobium alcaliphilum (strain DSM 19304 / NCIMB 14124 / VKM B-2133 / 20Z)</name>
    <name type="common">Methylomicrobium alcaliphilum</name>
    <dbReference type="NCBI Taxonomy" id="1091494"/>
    <lineage>
        <taxon>Bacteria</taxon>
        <taxon>Pseudomonadati</taxon>
        <taxon>Pseudomonadota</taxon>
        <taxon>Gammaproteobacteria</taxon>
        <taxon>Methylococcales</taxon>
        <taxon>Methylococcaceae</taxon>
        <taxon>Methylotuvimicrobium</taxon>
    </lineage>
</organism>
<evidence type="ECO:0000313" key="2">
    <source>
        <dbReference type="EMBL" id="CCE25696.1"/>
    </source>
</evidence>
<feature type="coiled-coil region" evidence="1">
    <location>
        <begin position="32"/>
        <end position="97"/>
    </location>
</feature>
<dbReference type="KEGG" id="mah:MEALZ_4040"/>
<sequence length="208" mass="23794">MTKQAKNPDQWEAVQQEIANIDSMMSLKRTDIKEIETQIAQEEGRYYELTERLANAQRDIALRRLSTEDYLELRKNKEDLEQRLKVLRETRQMQQEGLKILGYEKTNLAKGGAIALKRIAAKQAETDLDALIGAAAPLLTEWISKVITKNALQFDGWNLAQKNEQMERLYQAVGTDLFKKLQRPTAIQARQAVIAAIRKNQPELEDAA</sequence>
<protein>
    <submittedName>
        <fullName evidence="2">Uncharacterized protein</fullName>
    </submittedName>
</protein>
<gene>
    <name evidence="2" type="ordered locus">MEALZ_4040</name>
</gene>